<organism evidence="1 2">
    <name type="scientific">Cryptophlebia leucotreta granulosis virus</name>
    <name type="common">ClGV</name>
    <name type="synonym">Cryptophlebia leucotreta granulovirus</name>
    <dbReference type="NCBI Taxonomy" id="35254"/>
    <lineage>
        <taxon>Viruses</taxon>
        <taxon>Viruses incertae sedis</taxon>
        <taxon>Naldaviricetes</taxon>
        <taxon>Lefavirales</taxon>
        <taxon>Baculoviridae</taxon>
        <taxon>Betabaculovirus</taxon>
        <taxon>Betabaculovirus cryleucotretae</taxon>
    </lineage>
</organism>
<dbReference type="Proteomes" id="UP000203359">
    <property type="component" value="Segment"/>
</dbReference>
<name>Q7T5T1_GVCL</name>
<dbReference type="GeneID" id="1725015"/>
<accession>Q7T5T1</accession>
<proteinExistence type="predicted"/>
<dbReference type="EMBL" id="AY229987">
    <property type="protein sequence ID" value="AAQ21603.1"/>
    <property type="molecule type" value="Genomic_DNA"/>
</dbReference>
<keyword evidence="2" id="KW-1185">Reference proteome</keyword>
<organismHost>
    <name type="scientific">Tortricidae</name>
    <dbReference type="NCBI Taxonomy" id="7139"/>
</organismHost>
<evidence type="ECO:0000313" key="1">
    <source>
        <dbReference type="EMBL" id="AAQ21603.1"/>
    </source>
</evidence>
<dbReference type="KEGG" id="vg:1725015"/>
<reference evidence="1 2" key="4">
    <citation type="journal article" date="2003" name="Virology">
        <title>The genome of the Cryptophlebia leucotreta granulovirus.</title>
        <authorList>
            <person name="Lange M."/>
            <person name="Jehle J.A."/>
        </authorList>
    </citation>
    <scope>NUCLEOTIDE SEQUENCE [LARGE SCALE GENOMIC DNA]</scope>
    <source>
        <strain evidence="1">CV3</strain>
    </source>
</reference>
<dbReference type="RefSeq" id="NP_891853.1">
    <property type="nucleotide sequence ID" value="NC_005068.1"/>
</dbReference>
<reference evidence="1 2" key="2">
    <citation type="journal article" date="1994" name="J. Gen. Virol.">
        <title>The granulin gene region of Cryptophlebia leucotreta granulosis virus: sequence analysis and phylogenetic considerations.</title>
        <authorList>
            <person name="Jehle J.A."/>
            <person name="Backhaus H."/>
        </authorList>
    </citation>
    <scope>NUCLEOTIDE SEQUENCE [LARGE SCALE GENOMIC DNA]</scope>
    <source>
        <strain evidence="1">CV3</strain>
    </source>
</reference>
<dbReference type="OrthoDB" id="27550at10239"/>
<evidence type="ECO:0000313" key="2">
    <source>
        <dbReference type="Proteomes" id="UP000203359"/>
    </source>
</evidence>
<sequence>MDNILNYEEQTEWNRLNDVHINITNKCNISEAEKVFIDTIIFRCKEMMTKENKKKVFKIIQPLLDETKNAYEKFTTENESELICEK</sequence>
<protein>
    <submittedName>
        <fullName evidence="1">Uncharacterized protein</fullName>
    </submittedName>
</protein>
<reference evidence="1 2" key="3">
    <citation type="journal article" date="2002" name="J. Gen. Virol.">
        <title>The expansion of a hypervariable, non-hr ori-like region in the genome of Cryptophlebia leucotreta granulovirus provides in vivo evidence for the utilization of baculovirus non-hr oris during replication.</title>
        <authorList>
            <person name="Jehle J.A."/>
        </authorList>
    </citation>
    <scope>NUCLEOTIDE SEQUENCE [LARGE SCALE GENOMIC DNA]</scope>
    <source>
        <strain evidence="1">CV3</strain>
    </source>
</reference>
<reference evidence="1 2" key="1">
    <citation type="journal article" date="1994" name="J. Gen. Virol.">
        <title>Genome organization of the DNA-binding protein gene region of Cryptophlebia leucotreta granulosis virus is closely related to that of nuclear polyhedrosis viruses.</title>
        <authorList>
            <person name="Jehle J.A."/>
            <person name="Backhaus H."/>
        </authorList>
    </citation>
    <scope>NUCLEOTIDE SEQUENCE [LARGE SCALE GENOMIC DNA]</scope>
    <source>
        <strain evidence="1">CV3</strain>
    </source>
</reference>